<evidence type="ECO:0000313" key="1">
    <source>
        <dbReference type="EMBL" id="AXF86760.1"/>
    </source>
</evidence>
<proteinExistence type="predicted"/>
<name>A0A345DEH2_9BURK</name>
<keyword evidence="2" id="KW-1185">Reference proteome</keyword>
<protein>
    <submittedName>
        <fullName evidence="1">Uncharacterized protein</fullName>
    </submittedName>
</protein>
<dbReference type="Proteomes" id="UP000252182">
    <property type="component" value="Chromosome"/>
</dbReference>
<reference evidence="2" key="1">
    <citation type="submission" date="2018-07" db="EMBL/GenBank/DDBJ databases">
        <authorList>
            <person name="Kim H."/>
        </authorList>
    </citation>
    <scope>NUCLEOTIDE SEQUENCE [LARGE SCALE GENOMIC DNA]</scope>
    <source>
        <strain evidence="2">F02</strain>
    </source>
</reference>
<sequence length="135" mass="15495">MGKQFINPSVMDYKQGLHWASPKRRPADIAVTLKQLIEFVIDDHVDRSLSANIMFDVSGALNREFSEWQRIHKIHGKLVCADALLDGFSLSREGLEPVFLETEKSRKIDNLNYSEAVALKKERMMAFYQLLDLTP</sequence>
<dbReference type="EMBL" id="CP031124">
    <property type="protein sequence ID" value="AXF86760.1"/>
    <property type="molecule type" value="Genomic_DNA"/>
</dbReference>
<dbReference type="AlphaFoldDB" id="A0A345DEH2"/>
<accession>A0A345DEH2</accession>
<dbReference type="RefSeq" id="WP_114563802.1">
    <property type="nucleotide sequence ID" value="NZ_CP031124.1"/>
</dbReference>
<evidence type="ECO:0000313" key="2">
    <source>
        <dbReference type="Proteomes" id="UP000252182"/>
    </source>
</evidence>
<organism evidence="1 2">
    <name type="scientific">Ephemeroptericola cinctiostellae</name>
    <dbReference type="NCBI Taxonomy" id="2268024"/>
    <lineage>
        <taxon>Bacteria</taxon>
        <taxon>Pseudomonadati</taxon>
        <taxon>Pseudomonadota</taxon>
        <taxon>Betaproteobacteria</taxon>
        <taxon>Burkholderiales</taxon>
        <taxon>Burkholderiaceae</taxon>
        <taxon>Ephemeroptericola</taxon>
    </lineage>
</organism>
<dbReference type="KEGG" id="hyf:DTO96_102516"/>
<gene>
    <name evidence="1" type="ORF">DTO96_102516</name>
</gene>